<evidence type="ECO:0000256" key="2">
    <source>
        <dbReference type="SAM" id="MobiDB-lite"/>
    </source>
</evidence>
<keyword evidence="3" id="KW-0732">Signal</keyword>
<sequence>MRMKVALVVVVAVLCHARAIGAASAGTSARHASVYGDDTTECATCQWIGLYEMVNTTFMALELIAHNTSDNIDRVRTEINEARRKATIMNYNLDEKRVEEAEASTSYAEHQVLELFTVVSLSKTAINMKLLVDYSVFKGNTKVTEEEIGRLLSNFSDCGKCGVKIEPLHVVRGKIEANKTNLTAWKDKTKQHWKKSSDEVWNAIKKADKTKTKPHSAWNRLWDRLNKHLDNVVVPLVQGLADLTVAEKNTAVVQKETALEVEKFVENYTRQHSVLCNASRQLSAFQSMAAAWSGQAVKSATDIESYSKKMEWNNQTMEKYRSVFKYVLPRANSATANEIFSNRAGSVDAHLEKATVVTKEAIVDADAVRKIIDEMNVTALATVGPLRARLVAIREDIKNVTGEKDQEISSDCSGHDGGPTTGPLDAVVTEITGDAKDRYKDHDVIKNITSLSKQWRAVQEILDNITRKEDTVKNAIGEAEKEREDTKNKLEVELANRRRELCMVRKHIEEEKPFDADLEAELKKAQAVASNTLREQDRVQKAMEKVRRDVDALGEVSERVEAAVAEAVRARDTAAAQAAGKDVDAGTDAAAAHNAAAKAGSEGERVVEMRRLVEESEESAAAALAHVEAAASAARGGAAAAAKAKDNITDTLQRVKNVVARVEQHFDDTVATLKDIVSISKHKECKEVMEMKGA</sequence>
<organism evidence="4">
    <name type="scientific">Trypanosoma vivax (strain Y486)</name>
    <dbReference type="NCBI Taxonomy" id="1055687"/>
    <lineage>
        <taxon>Eukaryota</taxon>
        <taxon>Discoba</taxon>
        <taxon>Euglenozoa</taxon>
        <taxon>Kinetoplastea</taxon>
        <taxon>Metakinetoplastina</taxon>
        <taxon>Trypanosomatida</taxon>
        <taxon>Trypanosomatidae</taxon>
        <taxon>Trypanosoma</taxon>
        <taxon>Duttonella</taxon>
    </lineage>
</organism>
<dbReference type="AlphaFoldDB" id="G0UC98"/>
<feature type="region of interest" description="Disordered" evidence="2">
    <location>
        <begin position="402"/>
        <end position="423"/>
    </location>
</feature>
<name>G0UC98_TRYVY</name>
<feature type="coiled-coil region" evidence="1">
    <location>
        <begin position="462"/>
        <end position="496"/>
    </location>
</feature>
<accession>G0UC98</accession>
<evidence type="ECO:0000256" key="3">
    <source>
        <dbReference type="SAM" id="SignalP"/>
    </source>
</evidence>
<protein>
    <submittedName>
        <fullName evidence="4">Uncharacterized protein</fullName>
    </submittedName>
</protein>
<evidence type="ECO:0000313" key="4">
    <source>
        <dbReference type="EMBL" id="CCC53448.1"/>
    </source>
</evidence>
<evidence type="ECO:0000256" key="1">
    <source>
        <dbReference type="SAM" id="Coils"/>
    </source>
</evidence>
<keyword evidence="1" id="KW-0175">Coiled coil</keyword>
<feature type="chain" id="PRO_5003409944" evidence="3">
    <location>
        <begin position="23"/>
        <end position="694"/>
    </location>
</feature>
<reference evidence="4" key="1">
    <citation type="journal article" date="2012" name="Proc. Natl. Acad. Sci. U.S.A.">
        <title>Antigenic diversity is generated by distinct evolutionary mechanisms in African trypanosome species.</title>
        <authorList>
            <person name="Jackson A.P."/>
            <person name="Berry A."/>
            <person name="Aslett M."/>
            <person name="Allison H.C."/>
            <person name="Burton P."/>
            <person name="Vavrova-Anderson J."/>
            <person name="Brown R."/>
            <person name="Browne H."/>
            <person name="Corton N."/>
            <person name="Hauser H."/>
            <person name="Gamble J."/>
            <person name="Gilderthorp R."/>
            <person name="Marcello L."/>
            <person name="McQuillan J."/>
            <person name="Otto T.D."/>
            <person name="Quail M.A."/>
            <person name="Sanders M.J."/>
            <person name="van Tonder A."/>
            <person name="Ginger M.L."/>
            <person name="Field M.C."/>
            <person name="Barry J.D."/>
            <person name="Hertz-Fowler C."/>
            <person name="Berriman M."/>
        </authorList>
    </citation>
    <scope>NUCLEOTIDE SEQUENCE</scope>
    <source>
        <strain evidence="4">Y486</strain>
    </source>
</reference>
<gene>
    <name evidence="4" type="ORF">TVY486_1109320</name>
</gene>
<dbReference type="EMBL" id="HE573027">
    <property type="protein sequence ID" value="CCC53448.1"/>
    <property type="molecule type" value="Genomic_DNA"/>
</dbReference>
<proteinExistence type="predicted"/>
<feature type="non-terminal residue" evidence="4">
    <location>
        <position position="694"/>
    </location>
</feature>
<dbReference type="VEuPathDB" id="TriTrypDB:TvY486_1109320"/>
<feature type="signal peptide" evidence="3">
    <location>
        <begin position="1"/>
        <end position="22"/>
    </location>
</feature>